<protein>
    <submittedName>
        <fullName evidence="4">AraC family transcriptional regulator</fullName>
    </submittedName>
</protein>
<comment type="caution">
    <text evidence="4">The sequence shown here is derived from an EMBL/GenBank/DDBJ whole genome shotgun (WGS) entry which is preliminary data.</text>
</comment>
<keyword evidence="1" id="KW-0805">Transcription regulation</keyword>
<gene>
    <name evidence="4" type="ORF">B9N65_10375</name>
</gene>
<proteinExistence type="predicted"/>
<dbReference type="InterPro" id="IPR009057">
    <property type="entry name" value="Homeodomain-like_sf"/>
</dbReference>
<keyword evidence="2" id="KW-0804">Transcription</keyword>
<evidence type="ECO:0000256" key="2">
    <source>
        <dbReference type="ARBA" id="ARBA00023163"/>
    </source>
</evidence>
<evidence type="ECO:0000313" key="5">
    <source>
        <dbReference type="Proteomes" id="UP000196317"/>
    </source>
</evidence>
<dbReference type="InterPro" id="IPR018060">
    <property type="entry name" value="HTH_AraC"/>
</dbReference>
<dbReference type="Gene3D" id="1.10.10.60">
    <property type="entry name" value="Homeodomain-like"/>
    <property type="match status" value="2"/>
</dbReference>
<sequence>MSKIDEICKYLDAKFSSDGKIQSDIKELFVYRASVPTEFLTGVYEPALCMVFKGSKLAKVGNDFYEYDEQHYLLAATHIPAVAKIKGCPYLAIKINFELEDILGVIESIGGAESKKGKFAGLALGVVDDELLEAVFKFIRLLERPNDAKFLAKLAIKEILYILLKGENGDFLRQYAMLETIENRVTRAAKEIKSNYTEAINIENLAKKLGISASSLYHNFKRITALSPLQFQKKIRLEKAKNLLINQNLDAAEAAFAVGYASPSQFNREYSKMFGMPPKAHVLAITGA</sequence>
<dbReference type="AlphaFoldDB" id="A0A1Y5MDV1"/>
<feature type="domain" description="HTH araC/xylS-type" evidence="3">
    <location>
        <begin position="186"/>
        <end position="284"/>
    </location>
</feature>
<dbReference type="Pfam" id="PF06719">
    <property type="entry name" value="AraC_N"/>
    <property type="match status" value="1"/>
</dbReference>
<dbReference type="GO" id="GO:0003700">
    <property type="term" value="F:DNA-binding transcription factor activity"/>
    <property type="evidence" value="ECO:0007669"/>
    <property type="project" value="InterPro"/>
</dbReference>
<evidence type="ECO:0000259" key="3">
    <source>
        <dbReference type="PROSITE" id="PS01124"/>
    </source>
</evidence>
<dbReference type="SUPFAM" id="SSF46689">
    <property type="entry name" value="Homeodomain-like"/>
    <property type="match status" value="2"/>
</dbReference>
<accession>A0A1Y5MDV1</accession>
<dbReference type="Proteomes" id="UP000196317">
    <property type="component" value="Unassembled WGS sequence"/>
</dbReference>
<reference evidence="4 5" key="1">
    <citation type="submission" date="2017-04" db="EMBL/GenBank/DDBJ databases">
        <title>Complete genome of Campylobacter concisus ATCC 33237T and draft genomes for an additional eight well characterized C. concisus strains.</title>
        <authorList>
            <person name="Cornelius A.J."/>
            <person name="Miller W.G."/>
            <person name="Lastovica A.J."/>
            <person name="On S.L."/>
            <person name="French N.P."/>
            <person name="Vandenberg O."/>
            <person name="Biggs P.J."/>
        </authorList>
    </citation>
    <scope>NUCLEOTIDE SEQUENCE [LARGE SCALE GENOMIC DNA]</scope>
    <source>
        <strain evidence="4 5">CCUG 19995</strain>
    </source>
</reference>
<dbReference type="InterPro" id="IPR009594">
    <property type="entry name" value="Tscrpt_reg_HTH_AraC_N"/>
</dbReference>
<dbReference type="EMBL" id="NDYN01000012">
    <property type="protein sequence ID" value="OUT06768.1"/>
    <property type="molecule type" value="Genomic_DNA"/>
</dbReference>
<evidence type="ECO:0000313" key="4">
    <source>
        <dbReference type="EMBL" id="OUT06768.1"/>
    </source>
</evidence>
<evidence type="ECO:0000256" key="1">
    <source>
        <dbReference type="ARBA" id="ARBA00023015"/>
    </source>
</evidence>
<dbReference type="SMART" id="SM00342">
    <property type="entry name" value="HTH_ARAC"/>
    <property type="match status" value="1"/>
</dbReference>
<dbReference type="PROSITE" id="PS01124">
    <property type="entry name" value="HTH_ARAC_FAMILY_2"/>
    <property type="match status" value="1"/>
</dbReference>
<organism evidence="4 5">
    <name type="scientific">Campylobacter concisus</name>
    <dbReference type="NCBI Taxonomy" id="199"/>
    <lineage>
        <taxon>Bacteria</taxon>
        <taxon>Pseudomonadati</taxon>
        <taxon>Campylobacterota</taxon>
        <taxon>Epsilonproteobacteria</taxon>
        <taxon>Campylobacterales</taxon>
        <taxon>Campylobacteraceae</taxon>
        <taxon>Campylobacter</taxon>
    </lineage>
</organism>
<dbReference type="PANTHER" id="PTHR43436">
    <property type="entry name" value="ARAC-FAMILY TRANSCRIPTIONAL REGULATOR"/>
    <property type="match status" value="1"/>
</dbReference>
<dbReference type="GO" id="GO:0043565">
    <property type="term" value="F:sequence-specific DNA binding"/>
    <property type="evidence" value="ECO:0007669"/>
    <property type="project" value="InterPro"/>
</dbReference>
<dbReference type="RefSeq" id="WP_087583776.1">
    <property type="nucleotide sequence ID" value="NZ_NDYN01000012.1"/>
</dbReference>
<name>A0A1Y5MDV1_9BACT</name>
<dbReference type="PANTHER" id="PTHR43436:SF1">
    <property type="entry name" value="TRANSCRIPTIONAL REGULATORY PROTEIN"/>
    <property type="match status" value="1"/>
</dbReference>
<dbReference type="Pfam" id="PF12833">
    <property type="entry name" value="HTH_18"/>
    <property type="match status" value="1"/>
</dbReference>